<comment type="caution">
    <text evidence="2">The sequence shown here is derived from an EMBL/GenBank/DDBJ whole genome shotgun (WGS) entry which is preliminary data.</text>
</comment>
<keyword evidence="1" id="KW-0812">Transmembrane</keyword>
<dbReference type="EMBL" id="RHHQ01000004">
    <property type="protein sequence ID" value="RNB91722.1"/>
    <property type="molecule type" value="Genomic_DNA"/>
</dbReference>
<feature type="transmembrane region" description="Helical" evidence="1">
    <location>
        <begin position="47"/>
        <end position="67"/>
    </location>
</feature>
<keyword evidence="1" id="KW-1133">Transmembrane helix</keyword>
<evidence type="ECO:0000313" key="2">
    <source>
        <dbReference type="EMBL" id="RNB91722.1"/>
    </source>
</evidence>
<keyword evidence="3" id="KW-1185">Reference proteome</keyword>
<name>A0A3M8DUF0_9BACL</name>
<sequence length="136" mass="14620">MGIWGILHDTAALVVIICALIVPFTAMKIKNSGKKEAVKRAGTASTLLRIPQYVLIVSLITGFARYGFHFTTWLLTVLVIFLAILAFAGIATKAAKTVKQQAQNGESYTAAAQKLFTFSLLSCLAVIIMVVFKVAG</sequence>
<dbReference type="AlphaFoldDB" id="A0A3M8DUF0"/>
<evidence type="ECO:0000256" key="1">
    <source>
        <dbReference type="SAM" id="Phobius"/>
    </source>
</evidence>
<proteinExistence type="predicted"/>
<evidence type="ECO:0000313" key="3">
    <source>
        <dbReference type="Proteomes" id="UP000271031"/>
    </source>
</evidence>
<reference evidence="2 3" key="1">
    <citation type="submission" date="2018-10" db="EMBL/GenBank/DDBJ databases">
        <title>Phylogenomics of Brevibacillus.</title>
        <authorList>
            <person name="Dunlap C."/>
        </authorList>
    </citation>
    <scope>NUCLEOTIDE SEQUENCE [LARGE SCALE GENOMIC DNA]</scope>
    <source>
        <strain evidence="2 3">JCM 15716</strain>
    </source>
</reference>
<evidence type="ECO:0008006" key="4">
    <source>
        <dbReference type="Google" id="ProtNLM"/>
    </source>
</evidence>
<protein>
    <recommendedName>
        <fullName evidence="4">DUF2269 family protein</fullName>
    </recommendedName>
</protein>
<gene>
    <name evidence="2" type="ORF">EDM56_02910</name>
</gene>
<keyword evidence="1" id="KW-0472">Membrane</keyword>
<feature type="transmembrane region" description="Helical" evidence="1">
    <location>
        <begin position="73"/>
        <end position="94"/>
    </location>
</feature>
<accession>A0A3M8DUF0</accession>
<dbReference type="Proteomes" id="UP000271031">
    <property type="component" value="Unassembled WGS sequence"/>
</dbReference>
<feature type="transmembrane region" description="Helical" evidence="1">
    <location>
        <begin position="115"/>
        <end position="135"/>
    </location>
</feature>
<organism evidence="2 3">
    <name type="scientific">Brevibacillus fluminis</name>
    <dbReference type="NCBI Taxonomy" id="511487"/>
    <lineage>
        <taxon>Bacteria</taxon>
        <taxon>Bacillati</taxon>
        <taxon>Bacillota</taxon>
        <taxon>Bacilli</taxon>
        <taxon>Bacillales</taxon>
        <taxon>Paenibacillaceae</taxon>
        <taxon>Brevibacillus</taxon>
    </lineage>
</organism>
<feature type="transmembrane region" description="Helical" evidence="1">
    <location>
        <begin position="6"/>
        <end position="26"/>
    </location>
</feature>